<dbReference type="SUPFAM" id="SSF49777">
    <property type="entry name" value="PEBP-like"/>
    <property type="match status" value="1"/>
</dbReference>
<dbReference type="Gene3D" id="3.90.280.10">
    <property type="entry name" value="PEBP-like"/>
    <property type="match status" value="1"/>
</dbReference>
<evidence type="ECO:0000256" key="3">
    <source>
        <dbReference type="ARBA" id="ARBA00037226"/>
    </source>
</evidence>
<accession>A0A167ZMF7</accession>
<evidence type="ECO:0000313" key="8">
    <source>
        <dbReference type="Proteomes" id="UP000078544"/>
    </source>
</evidence>
<proteinExistence type="inferred from homology"/>
<dbReference type="InterPro" id="IPR036610">
    <property type="entry name" value="PEBP-like_sf"/>
</dbReference>
<comment type="similarity">
    <text evidence="4">Belongs to the phosphatidylethanolamine-binding protein family. Mitochondrion-specific ribosomal protein mL38 subfamily.</text>
</comment>
<protein>
    <recommendedName>
        <fullName evidence="5">Large ribosomal subunit protein mL38</fullName>
    </recommendedName>
</protein>
<dbReference type="InterPro" id="IPR035810">
    <property type="entry name" value="PEBP_euk"/>
</dbReference>
<evidence type="ECO:0000256" key="2">
    <source>
        <dbReference type="ARBA" id="ARBA00023128"/>
    </source>
</evidence>
<comment type="caution">
    <text evidence="7">The sequence shown here is derived from an EMBL/GenBank/DDBJ whole genome shotgun (WGS) entry which is preliminary data.</text>
</comment>
<evidence type="ECO:0000256" key="1">
    <source>
        <dbReference type="ARBA" id="ARBA00004173"/>
    </source>
</evidence>
<dbReference type="Proteomes" id="UP000078544">
    <property type="component" value="Unassembled WGS sequence"/>
</dbReference>
<dbReference type="PANTHER" id="PTHR11362">
    <property type="entry name" value="PHOSPHATIDYLETHANOLAMINE-BINDING PROTEIN"/>
    <property type="match status" value="1"/>
</dbReference>
<evidence type="ECO:0000256" key="6">
    <source>
        <dbReference type="SAM" id="MobiDB-lite"/>
    </source>
</evidence>
<dbReference type="OrthoDB" id="2153661at2759"/>
<dbReference type="STRING" id="1081109.A0A167ZMF7"/>
<feature type="region of interest" description="Disordered" evidence="6">
    <location>
        <begin position="346"/>
        <end position="365"/>
    </location>
</feature>
<dbReference type="FunFam" id="3.90.280.10:FF:000004">
    <property type="entry name" value="Mitochondrial large ribosomal subunit YmL35"/>
    <property type="match status" value="1"/>
</dbReference>
<dbReference type="PANTHER" id="PTHR11362:SF82">
    <property type="entry name" value="PHOSPHATIDYLETHANOLAMINE-BINDING PROTEIN 4"/>
    <property type="match status" value="1"/>
</dbReference>
<dbReference type="Gene3D" id="1.20.58.1180">
    <property type="match status" value="1"/>
</dbReference>
<keyword evidence="8" id="KW-1185">Reference proteome</keyword>
<evidence type="ECO:0000313" key="7">
    <source>
        <dbReference type="EMBL" id="KZZ92856.1"/>
    </source>
</evidence>
<dbReference type="AlphaFoldDB" id="A0A167ZMF7"/>
<dbReference type="InterPro" id="IPR008914">
    <property type="entry name" value="PEBP"/>
</dbReference>
<reference evidence="7 8" key="1">
    <citation type="journal article" date="2016" name="Genome Biol. Evol.">
        <title>Divergent and convergent evolution of fungal pathogenicity.</title>
        <authorList>
            <person name="Shang Y."/>
            <person name="Xiao G."/>
            <person name="Zheng P."/>
            <person name="Cen K."/>
            <person name="Zhan S."/>
            <person name="Wang C."/>
        </authorList>
    </citation>
    <scope>NUCLEOTIDE SEQUENCE [LARGE SCALE GENOMIC DNA]</scope>
    <source>
        <strain evidence="7 8">RCEF 2490</strain>
    </source>
</reference>
<gene>
    <name evidence="7" type="ORF">AAL_05888</name>
</gene>
<organism evidence="7 8">
    <name type="scientific">Moelleriella libera RCEF 2490</name>
    <dbReference type="NCBI Taxonomy" id="1081109"/>
    <lineage>
        <taxon>Eukaryota</taxon>
        <taxon>Fungi</taxon>
        <taxon>Dikarya</taxon>
        <taxon>Ascomycota</taxon>
        <taxon>Pezizomycotina</taxon>
        <taxon>Sordariomycetes</taxon>
        <taxon>Hypocreomycetidae</taxon>
        <taxon>Hypocreales</taxon>
        <taxon>Clavicipitaceae</taxon>
        <taxon>Moelleriella</taxon>
    </lineage>
</organism>
<dbReference type="EMBL" id="AZGY01000014">
    <property type="protein sequence ID" value="KZZ92856.1"/>
    <property type="molecule type" value="Genomic_DNA"/>
</dbReference>
<dbReference type="GO" id="GO:0005739">
    <property type="term" value="C:mitochondrion"/>
    <property type="evidence" value="ECO:0007669"/>
    <property type="project" value="UniProtKB-SubCell"/>
</dbReference>
<sequence>MSRCHAAARPLAKQLRQPCALRSFTSGAIRAAEVQEQAAATPPELSGLDLDPNTVSPEFEAQLAKAGKMPIGSRRRRLALRTTSNIPFEQLPYQAFQEARKILAADRLDKLAKIKLELEKLDKLERTDAAAIKGGQQMKDTKLASLRREVERLKLLADANDPLVKKTFEDGLGDMNKPIYRALAEKKWRAYDYRLTAQRIEQFSIVPDVLPKLDPRADVQLFFRRAKVAPGDVVPSLTSEVAPRLRVQVFDPGQRLVTVVVVDADVPALESDGFTKRCHYLAANIPLSPADTSLPLGRIRADDQLAVPWLPAFSQKGAPYHRLGIFLLEQRPGETVDVAKLRELYGNNNKDNSQPGDDGSSSSSSFSLKSMRDKFGLTPFGFTMFRAVWDENTAAVMARHGIPGADVELRPTRVYSLKPPVKPRGWEAKRQGPKYRHLWKYTKRIKGISTARGWIKRR</sequence>
<evidence type="ECO:0000256" key="4">
    <source>
        <dbReference type="ARBA" id="ARBA00038016"/>
    </source>
</evidence>
<name>A0A167ZMF7_9HYPO</name>
<feature type="compositionally biased region" description="Polar residues" evidence="6">
    <location>
        <begin position="346"/>
        <end position="355"/>
    </location>
</feature>
<evidence type="ECO:0000256" key="5">
    <source>
        <dbReference type="ARBA" id="ARBA00039444"/>
    </source>
</evidence>
<comment type="function">
    <text evidence="3">Component of the mitochondrial ribosome (mitoribosome), a dedicated translation machinery responsible for the synthesis of mitochondrial genome-encoded proteins, including at least some of the essential transmembrane subunits of the mitochondrial respiratory chain. The mitoribosomes are attached to the mitochondrial inner membrane and translation products are cotranslationally integrated into the membrane.</text>
</comment>
<dbReference type="Pfam" id="PF01161">
    <property type="entry name" value="PBP"/>
    <property type="match status" value="1"/>
</dbReference>
<comment type="subcellular location">
    <subcellularLocation>
        <location evidence="1">Mitochondrion</location>
    </subcellularLocation>
</comment>
<keyword evidence="2" id="KW-0496">Mitochondrion</keyword>